<evidence type="ECO:0000256" key="6">
    <source>
        <dbReference type="ARBA" id="ARBA00023180"/>
    </source>
</evidence>
<dbReference type="FunFam" id="3.50.30.30:FF:000005">
    <property type="entry name" value="subtilisin-like protease SBT1.5"/>
    <property type="match status" value="1"/>
</dbReference>
<dbReference type="Pfam" id="PF17766">
    <property type="entry name" value="fn3_6"/>
    <property type="match status" value="1"/>
</dbReference>
<dbReference type="Pfam" id="PF02225">
    <property type="entry name" value="PA"/>
    <property type="match status" value="1"/>
</dbReference>
<evidence type="ECO:0000313" key="12">
    <source>
        <dbReference type="Proteomes" id="UP000623129"/>
    </source>
</evidence>
<dbReference type="SUPFAM" id="SSF52743">
    <property type="entry name" value="Subtilisin-like"/>
    <property type="match status" value="1"/>
</dbReference>
<dbReference type="GO" id="GO:0004252">
    <property type="term" value="F:serine-type endopeptidase activity"/>
    <property type="evidence" value="ECO:0007669"/>
    <property type="project" value="InterPro"/>
</dbReference>
<feature type="domain" description="Peptidase S8/S53" evidence="8">
    <location>
        <begin position="35"/>
        <end position="407"/>
    </location>
</feature>
<dbReference type="InterPro" id="IPR000209">
    <property type="entry name" value="Peptidase_S8/S53_dom"/>
</dbReference>
<feature type="domain" description="Subtilisin-like protease fibronectin type-III" evidence="10">
    <location>
        <begin position="487"/>
        <end position="581"/>
    </location>
</feature>
<dbReference type="OrthoDB" id="206201at2759"/>
<evidence type="ECO:0000256" key="5">
    <source>
        <dbReference type="ARBA" id="ARBA00022825"/>
    </source>
</evidence>
<evidence type="ECO:0000256" key="4">
    <source>
        <dbReference type="ARBA" id="ARBA00022801"/>
    </source>
</evidence>
<dbReference type="Gene3D" id="2.60.40.2310">
    <property type="match status" value="1"/>
</dbReference>
<evidence type="ECO:0000256" key="2">
    <source>
        <dbReference type="ARBA" id="ARBA00022670"/>
    </source>
</evidence>
<evidence type="ECO:0000256" key="3">
    <source>
        <dbReference type="ARBA" id="ARBA00022729"/>
    </source>
</evidence>
<evidence type="ECO:0000256" key="7">
    <source>
        <dbReference type="PROSITE-ProRule" id="PRU01240"/>
    </source>
</evidence>
<reference evidence="11" key="1">
    <citation type="submission" date="2020-01" db="EMBL/GenBank/DDBJ databases">
        <title>Genome sequence of Kobresia littledalei, the first chromosome-level genome in the family Cyperaceae.</title>
        <authorList>
            <person name="Qu G."/>
        </authorList>
    </citation>
    <scope>NUCLEOTIDE SEQUENCE</scope>
    <source>
        <strain evidence="11">C.B.Clarke</strain>
        <tissue evidence="11">Leaf</tissue>
    </source>
</reference>
<dbReference type="InterPro" id="IPR041469">
    <property type="entry name" value="Subtilisin-like_FN3"/>
</dbReference>
<evidence type="ECO:0000259" key="10">
    <source>
        <dbReference type="Pfam" id="PF17766"/>
    </source>
</evidence>
<keyword evidence="3" id="KW-0732">Signal</keyword>
<dbReference type="InterPro" id="IPR015500">
    <property type="entry name" value="Peptidase_S8_subtilisin-rel"/>
</dbReference>
<dbReference type="InterPro" id="IPR046450">
    <property type="entry name" value="PA_dom_sf"/>
</dbReference>
<evidence type="ECO:0000259" key="8">
    <source>
        <dbReference type="Pfam" id="PF00082"/>
    </source>
</evidence>
<dbReference type="SUPFAM" id="SSF52025">
    <property type="entry name" value="PA domain"/>
    <property type="match status" value="1"/>
</dbReference>
<dbReference type="CDD" id="cd04852">
    <property type="entry name" value="Peptidases_S8_3"/>
    <property type="match status" value="1"/>
</dbReference>
<dbReference type="CDD" id="cd02120">
    <property type="entry name" value="PA_subtilisin_like"/>
    <property type="match status" value="1"/>
</dbReference>
<organism evidence="11 12">
    <name type="scientific">Carex littledalei</name>
    <dbReference type="NCBI Taxonomy" id="544730"/>
    <lineage>
        <taxon>Eukaryota</taxon>
        <taxon>Viridiplantae</taxon>
        <taxon>Streptophyta</taxon>
        <taxon>Embryophyta</taxon>
        <taxon>Tracheophyta</taxon>
        <taxon>Spermatophyta</taxon>
        <taxon>Magnoliopsida</taxon>
        <taxon>Liliopsida</taxon>
        <taxon>Poales</taxon>
        <taxon>Cyperaceae</taxon>
        <taxon>Cyperoideae</taxon>
        <taxon>Cariceae</taxon>
        <taxon>Carex</taxon>
        <taxon>Carex subgen. Euthyceras</taxon>
    </lineage>
</organism>
<comment type="caution">
    <text evidence="7">Lacks conserved residue(s) required for the propagation of feature annotation.</text>
</comment>
<dbReference type="PRINTS" id="PR00723">
    <property type="entry name" value="SUBTILISIN"/>
</dbReference>
<keyword evidence="12" id="KW-1185">Reference proteome</keyword>
<dbReference type="InterPro" id="IPR003137">
    <property type="entry name" value="PA_domain"/>
</dbReference>
<keyword evidence="2 11" id="KW-0645">Protease</keyword>
<name>A0A833VSD0_9POAL</name>
<keyword evidence="6" id="KW-0325">Glycoprotein</keyword>
<dbReference type="PANTHER" id="PTHR10795">
    <property type="entry name" value="PROPROTEIN CONVERTASE SUBTILISIN/KEXIN"/>
    <property type="match status" value="1"/>
</dbReference>
<dbReference type="Gene3D" id="3.40.50.200">
    <property type="entry name" value="Peptidase S8/S53 domain"/>
    <property type="match status" value="1"/>
</dbReference>
<dbReference type="EMBL" id="SWLB01000003">
    <property type="protein sequence ID" value="KAF3340035.1"/>
    <property type="molecule type" value="Genomic_DNA"/>
</dbReference>
<dbReference type="PROSITE" id="PS51892">
    <property type="entry name" value="SUBTILASE"/>
    <property type="match status" value="1"/>
</dbReference>
<comment type="similarity">
    <text evidence="1 7">Belongs to the peptidase S8 family.</text>
</comment>
<dbReference type="InterPro" id="IPR034197">
    <property type="entry name" value="Peptidases_S8_3"/>
</dbReference>
<dbReference type="GO" id="GO:0006508">
    <property type="term" value="P:proteolysis"/>
    <property type="evidence" value="ECO:0007669"/>
    <property type="project" value="UniProtKB-KW"/>
</dbReference>
<dbReference type="InterPro" id="IPR045051">
    <property type="entry name" value="SBT"/>
</dbReference>
<protein>
    <submittedName>
        <fullName evidence="11">Subtilisin-like protease</fullName>
    </submittedName>
</protein>
<sequence length="583" mass="62655">MPRPPAKWKGHCDFNATFCNNKLIGAKSFLKAGAEELKHIPPFDFGSHGTHTASTAAGAIVKNMSFYGHAMGSASGMAPKAHIAVYRVCTEDGCEEADILKGIEEAVKDGCDVLSISLGGVSKPFYNDAIAIGGFTANLKGVFVSTAASNEGPLPSTLSNEAPWLLTVAASTINRRFISTVKLGNGIQLDGESIYQPNNWMLKMFPLVYLGKISKVETGQCLNGTLSKNQVSGKIVVCDRGGSTRIEKGQVVQNAGGVGMILVNSEKDGYDTIADKHVLPASDVTYFDGEKIKNYIQSTKNPVTTFIFKGVVMNNLWSPSIASFSSRGPNRQSSLILKPDITGPGVNILAAVPPKVVEGEIFRFALMSGTSMACPHLSGLAALIKKTHPNWSPAAIKSAIMTTAYTTALNRKPITNGSYLLANAFDMGAGHVDPNKALDPGLVYDTNPKEYIHYLCGLGYGDYEIQALIQPLPPVKCAEIKAIPQEQLNYPSIVVPLSNGMQVIYRTVTNVGDEKDTYTASIKVPRGVSATVLPDTLNFTRVYEKKTFKIVFKWAGGKKENSFGDLKWVSNSHVVRIPIAILA</sequence>
<evidence type="ECO:0000313" key="11">
    <source>
        <dbReference type="EMBL" id="KAF3340035.1"/>
    </source>
</evidence>
<accession>A0A833VSD0</accession>
<proteinExistence type="inferred from homology"/>
<dbReference type="InterPro" id="IPR036852">
    <property type="entry name" value="Peptidase_S8/S53_dom_sf"/>
</dbReference>
<evidence type="ECO:0000256" key="1">
    <source>
        <dbReference type="ARBA" id="ARBA00011073"/>
    </source>
</evidence>
<evidence type="ECO:0000259" key="9">
    <source>
        <dbReference type="Pfam" id="PF02225"/>
    </source>
</evidence>
<dbReference type="Pfam" id="PF00082">
    <property type="entry name" value="Peptidase_S8"/>
    <property type="match status" value="1"/>
</dbReference>
<keyword evidence="5" id="KW-0720">Serine protease</keyword>
<gene>
    <name evidence="11" type="ORF">FCM35_KLT15806</name>
</gene>
<dbReference type="Gene3D" id="3.50.30.30">
    <property type="match status" value="1"/>
</dbReference>
<feature type="domain" description="PA" evidence="9">
    <location>
        <begin position="206"/>
        <end position="292"/>
    </location>
</feature>
<dbReference type="Proteomes" id="UP000623129">
    <property type="component" value="Unassembled WGS sequence"/>
</dbReference>
<dbReference type="AlphaFoldDB" id="A0A833VSD0"/>
<keyword evidence="4" id="KW-0378">Hydrolase</keyword>
<comment type="caution">
    <text evidence="11">The sequence shown here is derived from an EMBL/GenBank/DDBJ whole genome shotgun (WGS) entry which is preliminary data.</text>
</comment>